<reference evidence="4" key="1">
    <citation type="submission" date="2018-06" db="EMBL/GenBank/DDBJ databases">
        <authorList>
            <person name="Zhirakovskaya E."/>
        </authorList>
    </citation>
    <scope>NUCLEOTIDE SEQUENCE</scope>
</reference>
<dbReference type="SUPFAM" id="SSF55347">
    <property type="entry name" value="Glyceraldehyde-3-phosphate dehydrogenase-like, C-terminal domain"/>
    <property type="match status" value="1"/>
</dbReference>
<dbReference type="InterPro" id="IPR036291">
    <property type="entry name" value="NAD(P)-bd_dom_sf"/>
</dbReference>
<dbReference type="Pfam" id="PF22725">
    <property type="entry name" value="GFO_IDH_MocA_C3"/>
    <property type="match status" value="1"/>
</dbReference>
<dbReference type="GO" id="GO:0050112">
    <property type="term" value="F:inositol 2-dehydrogenase (NAD+) activity"/>
    <property type="evidence" value="ECO:0007669"/>
    <property type="project" value="UniProtKB-EC"/>
</dbReference>
<keyword evidence="4" id="KW-0560">Oxidoreductase</keyword>
<dbReference type="EC" id="1.1.1.18" evidence="4"/>
<evidence type="ECO:0000259" key="2">
    <source>
        <dbReference type="Pfam" id="PF01408"/>
    </source>
</evidence>
<accession>A0A3B1DSY3</accession>
<dbReference type="PANTHER" id="PTHR43818">
    <property type="entry name" value="BCDNA.GH03377"/>
    <property type="match status" value="1"/>
</dbReference>
<name>A0A3B1DSY3_9ZZZZ</name>
<dbReference type="InterPro" id="IPR050463">
    <property type="entry name" value="Gfo/Idh/MocA_oxidrdct_glycsds"/>
</dbReference>
<evidence type="ECO:0000313" key="4">
    <source>
        <dbReference type="EMBL" id="VAX39274.1"/>
    </source>
</evidence>
<dbReference type="InterPro" id="IPR006311">
    <property type="entry name" value="TAT_signal"/>
</dbReference>
<dbReference type="Gene3D" id="3.30.360.10">
    <property type="entry name" value="Dihydrodipicolinate Reductase, domain 2"/>
    <property type="match status" value="1"/>
</dbReference>
<dbReference type="AlphaFoldDB" id="A0A3B1DSY3"/>
<organism evidence="4">
    <name type="scientific">hydrothermal vent metagenome</name>
    <dbReference type="NCBI Taxonomy" id="652676"/>
    <lineage>
        <taxon>unclassified sequences</taxon>
        <taxon>metagenomes</taxon>
        <taxon>ecological metagenomes</taxon>
    </lineage>
</organism>
<dbReference type="Gene3D" id="3.40.50.720">
    <property type="entry name" value="NAD(P)-binding Rossmann-like Domain"/>
    <property type="match status" value="1"/>
</dbReference>
<dbReference type="GO" id="GO:0000166">
    <property type="term" value="F:nucleotide binding"/>
    <property type="evidence" value="ECO:0007669"/>
    <property type="project" value="InterPro"/>
</dbReference>
<feature type="domain" description="Gfo/Idh/MocA-like oxidoreductase N-terminal" evidence="2">
    <location>
        <begin position="52"/>
        <end position="181"/>
    </location>
</feature>
<dbReference type="PANTHER" id="PTHR43818:SF5">
    <property type="entry name" value="OXIDOREDUCTASE FAMILY PROTEIN"/>
    <property type="match status" value="1"/>
</dbReference>
<dbReference type="SUPFAM" id="SSF51735">
    <property type="entry name" value="NAD(P)-binding Rossmann-fold domains"/>
    <property type="match status" value="1"/>
</dbReference>
<dbReference type="PROSITE" id="PS51318">
    <property type="entry name" value="TAT"/>
    <property type="match status" value="1"/>
</dbReference>
<gene>
    <name evidence="4" type="ORF">MNBD_PLANCTO02-2316</name>
</gene>
<proteinExistence type="predicted"/>
<dbReference type="Pfam" id="PF01408">
    <property type="entry name" value="GFO_IDH_MocA"/>
    <property type="match status" value="1"/>
</dbReference>
<dbReference type="InterPro" id="IPR000683">
    <property type="entry name" value="Gfo/Idh/MocA-like_OxRdtase_N"/>
</dbReference>
<evidence type="ECO:0000259" key="3">
    <source>
        <dbReference type="Pfam" id="PF22725"/>
    </source>
</evidence>
<evidence type="ECO:0000256" key="1">
    <source>
        <dbReference type="SAM" id="MobiDB-lite"/>
    </source>
</evidence>
<dbReference type="NCBIfam" id="TIGR01409">
    <property type="entry name" value="TAT_signal_seq"/>
    <property type="match status" value="1"/>
</dbReference>
<dbReference type="InterPro" id="IPR055170">
    <property type="entry name" value="GFO_IDH_MocA-like_dom"/>
</dbReference>
<protein>
    <submittedName>
        <fullName evidence="4">Myo-inositol 2-dehydrogenase</fullName>
        <ecNumber evidence="4">1.1.1.18</ecNumber>
    </submittedName>
</protein>
<feature type="region of interest" description="Disordered" evidence="1">
    <location>
        <begin position="416"/>
        <end position="438"/>
    </location>
</feature>
<sequence length="438" mass="49242">MPNDQQPEPTNQPTDSSRRTFLKTSSVGILGAGLGLQQKIAQGAYVKADETLKVGLVGCGGRGTGAAAQALRADKNVKLVAMADVFGDQLKKSLSNISKLPDVKDRVQVDKDHQFVGFDAYKKLIATDVDIVLLATPPHFRPIHLKECVDANKHVFVEKPVATDAVGIRSIIATTEEAKKKNLTIVSGLCWRYETGMQETIARIQNGAIGDITSIESVRFLGGIGKLAVREPNWTEMYYQMRNWYYFTWLSGDFIAEQFIHELDKVSWMMGEYPVKCVATGGRQSRTDKKYGYIFDHFSVIYEYANGTKYHATTRQQQGCPSKFHDIVQGTKGRANLMKFHITGENQWRRKARRTVMHQLEHDEMYKALRKGETINNGEYMAKSTLMGIMGRQAAYTGKEVTWDKMFNSKENLGPDGYTWDSKPQEQSVAQPGITRFI</sequence>
<dbReference type="InterPro" id="IPR019546">
    <property type="entry name" value="TAT_signal_bac_arc"/>
</dbReference>
<dbReference type="EMBL" id="UOGL01000318">
    <property type="protein sequence ID" value="VAX39274.1"/>
    <property type="molecule type" value="Genomic_DNA"/>
</dbReference>
<feature type="domain" description="GFO/IDH/MocA-like oxidoreductase" evidence="3">
    <location>
        <begin position="201"/>
        <end position="335"/>
    </location>
</feature>